<protein>
    <recommendedName>
        <fullName evidence="3">Glucokinase</fullName>
        <ecNumber evidence="2">2.7.1.2</ecNumber>
    </recommendedName>
    <alternativeName>
        <fullName evidence="8">Glucose kinase</fullName>
    </alternativeName>
</protein>
<evidence type="ECO:0000256" key="1">
    <source>
        <dbReference type="ARBA" id="ARBA00006479"/>
    </source>
</evidence>
<name>A0A2T4PRJ9_9STAP</name>
<dbReference type="InterPro" id="IPR049874">
    <property type="entry name" value="ROK_cs"/>
</dbReference>
<keyword evidence="4 10" id="KW-0808">Transferase</keyword>
<dbReference type="NCBIfam" id="TIGR00744">
    <property type="entry name" value="ROK_glcA_fam"/>
    <property type="match status" value="1"/>
</dbReference>
<reference evidence="9 11" key="1">
    <citation type="journal article" date="2016" name="Front. Microbiol.">
        <title>Comprehensive Phylogenetic Analysis of Bovine Non-aureus Staphylococci Species Based on Whole-Genome Sequencing.</title>
        <authorList>
            <person name="Naushad S."/>
            <person name="Barkema H.W."/>
            <person name="Luby C."/>
            <person name="Condas L.A."/>
            <person name="Nobrega D.B."/>
            <person name="Carson D.A."/>
            <person name="De Buck J."/>
        </authorList>
    </citation>
    <scope>NUCLEOTIDE SEQUENCE [LARGE SCALE GENOMIC DNA]</scope>
    <source>
        <strain evidence="9 11">SNUC 2204</strain>
    </source>
</reference>
<dbReference type="EMBL" id="PZFK01000024">
    <property type="protein sequence ID" value="PTI28725.1"/>
    <property type="molecule type" value="Genomic_DNA"/>
</dbReference>
<evidence type="ECO:0000256" key="2">
    <source>
        <dbReference type="ARBA" id="ARBA00012323"/>
    </source>
</evidence>
<dbReference type="STRING" id="1167632.GCA_000286335_01197"/>
<dbReference type="EMBL" id="CP069486">
    <property type="protein sequence ID" value="QRO84674.1"/>
    <property type="molecule type" value="Genomic_DNA"/>
</dbReference>
<dbReference type="Proteomes" id="UP000627155">
    <property type="component" value="Chromosome"/>
</dbReference>
<dbReference type="PANTHER" id="PTHR18964">
    <property type="entry name" value="ROK (REPRESSOR, ORF, KINASE) FAMILY"/>
    <property type="match status" value="1"/>
</dbReference>
<dbReference type="GO" id="GO:0005737">
    <property type="term" value="C:cytoplasm"/>
    <property type="evidence" value="ECO:0007669"/>
    <property type="project" value="InterPro"/>
</dbReference>
<dbReference type="Pfam" id="PF00480">
    <property type="entry name" value="ROK"/>
    <property type="match status" value="1"/>
</dbReference>
<evidence type="ECO:0000256" key="6">
    <source>
        <dbReference type="ARBA" id="ARBA00022777"/>
    </source>
</evidence>
<organism evidence="9 11">
    <name type="scientific">Mammaliicoccus vitulinus</name>
    <dbReference type="NCBI Taxonomy" id="71237"/>
    <lineage>
        <taxon>Bacteria</taxon>
        <taxon>Bacillati</taxon>
        <taxon>Bacillota</taxon>
        <taxon>Bacilli</taxon>
        <taxon>Bacillales</taxon>
        <taxon>Staphylococcaceae</taxon>
        <taxon>Mammaliicoccus</taxon>
    </lineage>
</organism>
<dbReference type="GO" id="GO:0004340">
    <property type="term" value="F:glucokinase activity"/>
    <property type="evidence" value="ECO:0007669"/>
    <property type="project" value="UniProtKB-EC"/>
</dbReference>
<dbReference type="GO" id="GO:0006096">
    <property type="term" value="P:glycolytic process"/>
    <property type="evidence" value="ECO:0007669"/>
    <property type="project" value="InterPro"/>
</dbReference>
<dbReference type="InterPro" id="IPR004654">
    <property type="entry name" value="ROK_glcA"/>
</dbReference>
<dbReference type="SUPFAM" id="SSF53067">
    <property type="entry name" value="Actin-like ATPase domain"/>
    <property type="match status" value="1"/>
</dbReference>
<dbReference type="InterPro" id="IPR043129">
    <property type="entry name" value="ATPase_NBD"/>
</dbReference>
<dbReference type="PROSITE" id="PS01125">
    <property type="entry name" value="ROK"/>
    <property type="match status" value="1"/>
</dbReference>
<dbReference type="Gene3D" id="3.30.420.40">
    <property type="match status" value="2"/>
</dbReference>
<evidence type="ECO:0000256" key="7">
    <source>
        <dbReference type="ARBA" id="ARBA00022840"/>
    </source>
</evidence>
<dbReference type="GO" id="GO:0005524">
    <property type="term" value="F:ATP binding"/>
    <property type="evidence" value="ECO:0007669"/>
    <property type="project" value="UniProtKB-KW"/>
</dbReference>
<sequence length="323" mass="34930">MTHILSADIGGTTCKLGIFDKTLNIEEKWEISTNKTGEGILENIYDSFVVHMNRKNIDMENIIGMGIGVPGPIDFENGIVHGAVNLNWTGNIEVRKHMQQYFNGPIYVDNDANVATLGEKFKGAGRNESDVVCITLGTGVGGGIVSNSELIHGHNGSGAEIGHFLVDQNKRFQCNCGMKGCLETVASATGVINLVHHFYPNINMKSNIHDLIASKNVTAKDVFDAAKSGDEFSLFIIDKVAGYIAYAASVISVMTNPKYIIIGGGVSKAGDILLKFIKKHFEKMTFRPAQEDTHIEVAQLGNDAGIIGAAGLIKTYVLEKENQ</sequence>
<evidence type="ECO:0000313" key="9">
    <source>
        <dbReference type="EMBL" id="PTI28725.1"/>
    </source>
</evidence>
<evidence type="ECO:0000256" key="8">
    <source>
        <dbReference type="ARBA" id="ARBA00032386"/>
    </source>
</evidence>
<keyword evidence="7" id="KW-0067">ATP-binding</keyword>
<gene>
    <name evidence="9" type="ORF">BU072_10845</name>
    <name evidence="10" type="ORF">I6J37_10875</name>
</gene>
<keyword evidence="5" id="KW-0547">Nucleotide-binding</keyword>
<dbReference type="GeneID" id="64116500"/>
<dbReference type="EC" id="2.7.1.2" evidence="2"/>
<keyword evidence="12" id="KW-1185">Reference proteome</keyword>
<evidence type="ECO:0000313" key="11">
    <source>
        <dbReference type="Proteomes" id="UP000241209"/>
    </source>
</evidence>
<dbReference type="InterPro" id="IPR000600">
    <property type="entry name" value="ROK"/>
</dbReference>
<dbReference type="RefSeq" id="WP_016911883.1">
    <property type="nucleotide sequence ID" value="NZ_BMDF01000001.1"/>
</dbReference>
<reference evidence="9" key="2">
    <citation type="submission" date="2018-03" db="EMBL/GenBank/DDBJ databases">
        <authorList>
            <person name="Keele B.F."/>
        </authorList>
    </citation>
    <scope>NUCLEOTIDE SEQUENCE</scope>
    <source>
        <strain evidence="9">SNUC 2204</strain>
    </source>
</reference>
<accession>A0A2T4PRJ9</accession>
<comment type="similarity">
    <text evidence="1">Belongs to the ROK (NagC/XylR) family.</text>
</comment>
<dbReference type="PANTHER" id="PTHR18964:SF149">
    <property type="entry name" value="BIFUNCTIONAL UDP-N-ACETYLGLUCOSAMINE 2-EPIMERASE_N-ACETYLMANNOSAMINE KINASE"/>
    <property type="match status" value="1"/>
</dbReference>
<evidence type="ECO:0000313" key="12">
    <source>
        <dbReference type="Proteomes" id="UP000627155"/>
    </source>
</evidence>
<dbReference type="Proteomes" id="UP000241209">
    <property type="component" value="Unassembled WGS sequence"/>
</dbReference>
<reference evidence="10 12" key="3">
    <citation type="submission" date="2021-02" db="EMBL/GenBank/DDBJ databases">
        <title>FDA dAtabase for Regulatory Grade micrObial Sequences (FDA-ARGOS): Supporting development and validation of Infectious Disease Dx tests.</title>
        <authorList>
            <person name="Sproer C."/>
            <person name="Gronow S."/>
            <person name="Severitt S."/>
            <person name="Schroder I."/>
            <person name="Tallon L."/>
            <person name="Sadzewicz L."/>
            <person name="Zhao X."/>
            <person name="Boylan J."/>
            <person name="Ott S."/>
            <person name="Bowen H."/>
            <person name="Vavikolanu K."/>
            <person name="Mehta A."/>
            <person name="Aluvathingal J."/>
            <person name="Nadendla S."/>
            <person name="Lowell S."/>
            <person name="Myers T."/>
            <person name="Yan Y."/>
            <person name="Sichtig H."/>
        </authorList>
    </citation>
    <scope>NUCLEOTIDE SEQUENCE [LARGE SCALE GENOMIC DNA]</scope>
    <source>
        <strain evidence="10 12">FDAARGOS_1207</strain>
    </source>
</reference>
<evidence type="ECO:0000256" key="3">
    <source>
        <dbReference type="ARBA" id="ARBA00014701"/>
    </source>
</evidence>
<dbReference type="OrthoDB" id="9810372at2"/>
<proteinExistence type="inferred from homology"/>
<keyword evidence="6 9" id="KW-0418">Kinase</keyword>
<dbReference type="AlphaFoldDB" id="A0A2T4PRJ9"/>
<evidence type="ECO:0000256" key="5">
    <source>
        <dbReference type="ARBA" id="ARBA00022741"/>
    </source>
</evidence>
<evidence type="ECO:0000313" key="10">
    <source>
        <dbReference type="EMBL" id="QRO84674.1"/>
    </source>
</evidence>
<evidence type="ECO:0000256" key="4">
    <source>
        <dbReference type="ARBA" id="ARBA00022679"/>
    </source>
</evidence>